<name>A0A7J6HJZ5_CANSA</name>
<comment type="caution">
    <text evidence="1">The sequence shown here is derived from an EMBL/GenBank/DDBJ whole genome shotgun (WGS) entry which is preliminary data.</text>
</comment>
<accession>A0A7J6HJZ5</accession>
<keyword evidence="2" id="KW-1185">Reference proteome</keyword>
<evidence type="ECO:0000313" key="1">
    <source>
        <dbReference type="EMBL" id="KAF4395556.1"/>
    </source>
</evidence>
<evidence type="ECO:0000313" key="2">
    <source>
        <dbReference type="Proteomes" id="UP000583929"/>
    </source>
</evidence>
<dbReference type="EMBL" id="JAATIQ010000040">
    <property type="protein sequence ID" value="KAF4395556.1"/>
    <property type="molecule type" value="Genomic_DNA"/>
</dbReference>
<reference evidence="1 2" key="1">
    <citation type="journal article" date="2020" name="bioRxiv">
        <title>Sequence and annotation of 42 cannabis genomes reveals extensive copy number variation in cannabinoid synthesis and pathogen resistance genes.</title>
        <authorList>
            <person name="Mckernan K.J."/>
            <person name="Helbert Y."/>
            <person name="Kane L.T."/>
            <person name="Ebling H."/>
            <person name="Zhang L."/>
            <person name="Liu B."/>
            <person name="Eaton Z."/>
            <person name="Mclaughlin S."/>
            <person name="Kingan S."/>
            <person name="Baybayan P."/>
            <person name="Concepcion G."/>
            <person name="Jordan M."/>
            <person name="Riva A."/>
            <person name="Barbazuk W."/>
            <person name="Harkins T."/>
        </authorList>
    </citation>
    <scope>NUCLEOTIDE SEQUENCE [LARGE SCALE GENOMIC DNA]</scope>
    <source>
        <strain evidence="2">cv. Jamaican Lion 4</strain>
        <tissue evidence="1">Leaf</tissue>
    </source>
</reference>
<gene>
    <name evidence="1" type="ORF">G4B88_011020</name>
</gene>
<proteinExistence type="predicted"/>
<dbReference type="AlphaFoldDB" id="A0A7J6HJZ5"/>
<organism evidence="1 2">
    <name type="scientific">Cannabis sativa</name>
    <name type="common">Hemp</name>
    <name type="synonym">Marijuana</name>
    <dbReference type="NCBI Taxonomy" id="3483"/>
    <lineage>
        <taxon>Eukaryota</taxon>
        <taxon>Viridiplantae</taxon>
        <taxon>Streptophyta</taxon>
        <taxon>Embryophyta</taxon>
        <taxon>Tracheophyta</taxon>
        <taxon>Spermatophyta</taxon>
        <taxon>Magnoliopsida</taxon>
        <taxon>eudicotyledons</taxon>
        <taxon>Gunneridae</taxon>
        <taxon>Pentapetalae</taxon>
        <taxon>rosids</taxon>
        <taxon>fabids</taxon>
        <taxon>Rosales</taxon>
        <taxon>Cannabaceae</taxon>
        <taxon>Cannabis</taxon>
    </lineage>
</organism>
<protein>
    <submittedName>
        <fullName evidence="1">Uncharacterized protein</fullName>
    </submittedName>
</protein>
<dbReference type="Proteomes" id="UP000583929">
    <property type="component" value="Unassembled WGS sequence"/>
</dbReference>
<sequence>MEFQILDALGSTPRSLRILTPIIFSHYFASIVKMNYSPHEHDALFCEIIVQCQSEYWVAKLRPSLIAALGALALEKNQFITEDEFICYFPEMLKLFQKLKIDKEHRPVFDFPIKWKNNIKCASRFLIFTNMRIIEQPNIASQGVGIMPKSSLILKAISLIMILGSLYCIIKIINERWETKKTSSQLLRMNKYVIGVAVNDEDVDDSDDLSADNNDDNWYLASTLELAEIFKVKLSNKFEKMRKWGEMDEQWEEYSRVSQETLTRAHICIATLNTSTKIVSDMGYKKEYRLGDYSHCNKIKSCLIHGKVSSSFSQKHLNDSVTEFFLIVQKLEI</sequence>